<dbReference type="EMBL" id="JAUSVM010000001">
    <property type="protein sequence ID" value="MDQ0424296.1"/>
    <property type="molecule type" value="Genomic_DNA"/>
</dbReference>
<protein>
    <submittedName>
        <fullName evidence="1">Uncharacterized protein</fullName>
    </submittedName>
</protein>
<name>A0ABU0GHS7_9CELL</name>
<evidence type="ECO:0000313" key="1">
    <source>
        <dbReference type="EMBL" id="MDQ0424296.1"/>
    </source>
</evidence>
<dbReference type="Proteomes" id="UP001240250">
    <property type="component" value="Unassembled WGS sequence"/>
</dbReference>
<accession>A0ABU0GHS7</accession>
<dbReference type="RefSeq" id="WP_070318816.1">
    <property type="nucleotide sequence ID" value="NZ_JAUSVM010000001.1"/>
</dbReference>
<reference evidence="1 2" key="1">
    <citation type="submission" date="2023-07" db="EMBL/GenBank/DDBJ databases">
        <title>Sequencing the genomes of 1000 actinobacteria strains.</title>
        <authorList>
            <person name="Klenk H.-P."/>
        </authorList>
    </citation>
    <scope>NUCLEOTIDE SEQUENCE [LARGE SCALE GENOMIC DNA]</scope>
    <source>
        <strain evidence="1 2">DSM 14785</strain>
    </source>
</reference>
<evidence type="ECO:0000313" key="2">
    <source>
        <dbReference type="Proteomes" id="UP001240250"/>
    </source>
</evidence>
<proteinExistence type="predicted"/>
<comment type="caution">
    <text evidence="1">The sequence shown here is derived from an EMBL/GenBank/DDBJ whole genome shotgun (WGS) entry which is preliminary data.</text>
</comment>
<sequence length="167" mass="17803">MNDIVSSSTSAAKSSGSPVLPDIAAPEVAAWERLVDAHAGGEFTRAGDADPFIRVPRPVWADPEIWNGETTGSHHDRWWRSTPVAIPFASDRDRPVAPGMVQHATYGVLAMRPAIAGADLVEVRIQHPGSGPSSRLTMSPANARRVADAILAAARLLDPHEEFDQAG</sequence>
<gene>
    <name evidence="1" type="ORF">JO380_000677</name>
</gene>
<organism evidence="1 2">
    <name type="scientific">Cellulomonas iranensis</name>
    <dbReference type="NCBI Taxonomy" id="76862"/>
    <lineage>
        <taxon>Bacteria</taxon>
        <taxon>Bacillati</taxon>
        <taxon>Actinomycetota</taxon>
        <taxon>Actinomycetes</taxon>
        <taxon>Micrococcales</taxon>
        <taxon>Cellulomonadaceae</taxon>
        <taxon>Cellulomonas</taxon>
    </lineage>
</organism>
<keyword evidence="2" id="KW-1185">Reference proteome</keyword>